<evidence type="ECO:0000256" key="1">
    <source>
        <dbReference type="ARBA" id="ARBA00022490"/>
    </source>
</evidence>
<dbReference type="VEuPathDB" id="FungiDB:CJI96_0004658"/>
<comment type="caution">
    <text evidence="4">The sequence shown here is derived from an EMBL/GenBank/DDBJ whole genome shotgun (WGS) entry which is preliminary data.</text>
</comment>
<dbReference type="Pfam" id="PF13236">
    <property type="entry name" value="CLU"/>
    <property type="match status" value="1"/>
</dbReference>
<dbReference type="InterPro" id="IPR027523">
    <property type="entry name" value="CLU_prot"/>
</dbReference>
<dbReference type="VEuPathDB" id="FungiDB:B9J08_004493"/>
<keyword evidence="1" id="KW-0963">Cytoplasm</keyword>
<proteinExistence type="predicted"/>
<feature type="compositionally biased region" description="Basic and acidic residues" evidence="2">
    <location>
        <begin position="146"/>
        <end position="158"/>
    </location>
</feature>
<feature type="compositionally biased region" description="Acidic residues" evidence="2">
    <location>
        <begin position="159"/>
        <end position="169"/>
    </location>
</feature>
<dbReference type="CDD" id="cd15466">
    <property type="entry name" value="CLU-central"/>
    <property type="match status" value="1"/>
</dbReference>
<dbReference type="InterPro" id="IPR028275">
    <property type="entry name" value="CLU_N"/>
</dbReference>
<dbReference type="Proteomes" id="UP000037122">
    <property type="component" value="Unassembled WGS sequence"/>
</dbReference>
<dbReference type="Pfam" id="PF13424">
    <property type="entry name" value="TPR_12"/>
    <property type="match status" value="1"/>
</dbReference>
<feature type="compositionally biased region" description="Low complexity" evidence="2">
    <location>
        <begin position="926"/>
        <end position="935"/>
    </location>
</feature>
<reference evidence="5" key="1">
    <citation type="journal article" date="2015" name="BMC Genomics">
        <title>Draft genome of a commonly misdiagnosed multidrug resistant pathogen Candida auris.</title>
        <authorList>
            <person name="Chatterjee S."/>
            <person name="Alampalli S.V."/>
            <person name="Nageshan R.K."/>
            <person name="Chettiar S.T."/>
            <person name="Joshi S."/>
            <person name="Tatu U.S."/>
        </authorList>
    </citation>
    <scope>NUCLEOTIDE SEQUENCE [LARGE SCALE GENOMIC DNA]</scope>
    <source>
        <strain evidence="5">6684</strain>
    </source>
</reference>
<gene>
    <name evidence="4" type="ORF">QG37_03876</name>
</gene>
<dbReference type="InterPro" id="IPR023231">
    <property type="entry name" value="GSKIP_dom_sf"/>
</dbReference>
<dbReference type="Pfam" id="PF13374">
    <property type="entry name" value="TPR_10"/>
    <property type="match status" value="1"/>
</dbReference>
<dbReference type="VEuPathDB" id="FungiDB:CJJ07_002847"/>
<evidence type="ECO:0000259" key="3">
    <source>
        <dbReference type="PROSITE" id="PS51823"/>
    </source>
</evidence>
<dbReference type="SUPFAM" id="SSF103107">
    <property type="entry name" value="Hypothetical protein c14orf129, hspc210"/>
    <property type="match status" value="1"/>
</dbReference>
<dbReference type="PROSITE" id="PS51823">
    <property type="entry name" value="CLU"/>
    <property type="match status" value="1"/>
</dbReference>
<feature type="compositionally biased region" description="Basic residues" evidence="2">
    <location>
        <begin position="938"/>
        <end position="949"/>
    </location>
</feature>
<dbReference type="Pfam" id="PF12807">
    <property type="entry name" value="eIF3_p135"/>
    <property type="match status" value="1"/>
</dbReference>
<dbReference type="PANTHER" id="PTHR12601:SF6">
    <property type="entry name" value="CLUSTERED MITOCHONDRIA PROTEIN HOMOLOG"/>
    <property type="match status" value="1"/>
</dbReference>
<dbReference type="VEuPathDB" id="FungiDB:CJI97_004959"/>
<evidence type="ECO:0000313" key="4">
    <source>
        <dbReference type="EMBL" id="KND99331.1"/>
    </source>
</evidence>
<dbReference type="GO" id="GO:0048312">
    <property type="term" value="P:intracellular distribution of mitochondria"/>
    <property type="evidence" value="ECO:0007669"/>
    <property type="project" value="TreeGrafter"/>
</dbReference>
<evidence type="ECO:0000256" key="2">
    <source>
        <dbReference type="SAM" id="MobiDB-lite"/>
    </source>
</evidence>
<dbReference type="Gene3D" id="1.25.40.10">
    <property type="entry name" value="Tetratricopeptide repeat domain"/>
    <property type="match status" value="1"/>
</dbReference>
<feature type="region of interest" description="Disordered" evidence="2">
    <location>
        <begin position="926"/>
        <end position="959"/>
    </location>
</feature>
<feature type="region of interest" description="Disordered" evidence="2">
    <location>
        <begin position="146"/>
        <end position="172"/>
    </location>
</feature>
<dbReference type="GO" id="GO:0003729">
    <property type="term" value="F:mRNA binding"/>
    <property type="evidence" value="ECO:0007669"/>
    <property type="project" value="TreeGrafter"/>
</dbReference>
<evidence type="ECO:0000313" key="5">
    <source>
        <dbReference type="Proteomes" id="UP000037122"/>
    </source>
</evidence>
<dbReference type="GO" id="GO:0005737">
    <property type="term" value="C:cytoplasm"/>
    <property type="evidence" value="ECO:0007669"/>
    <property type="project" value="TreeGrafter"/>
</dbReference>
<protein>
    <recommendedName>
        <fullName evidence="3">Clu domain-containing protein</fullName>
    </recommendedName>
</protein>
<dbReference type="Pfam" id="PF15044">
    <property type="entry name" value="CLU_N"/>
    <property type="match status" value="1"/>
</dbReference>
<name>A0A0L0NYS7_CANAR</name>
<dbReference type="VEuPathDB" id="FungiDB:CJJ09_004574"/>
<organism evidence="4 5">
    <name type="scientific">Candidozyma auris</name>
    <name type="common">Yeast</name>
    <name type="synonym">Candida auris</name>
    <dbReference type="NCBI Taxonomy" id="498019"/>
    <lineage>
        <taxon>Eukaryota</taxon>
        <taxon>Fungi</taxon>
        <taxon>Dikarya</taxon>
        <taxon>Ascomycota</taxon>
        <taxon>Saccharomycotina</taxon>
        <taxon>Pichiomycetes</taxon>
        <taxon>Metschnikowiaceae</taxon>
        <taxon>Candidozyma</taxon>
    </lineage>
</organism>
<sequence length="1287" mass="144355">MAEAQLSQPEPAQVVLKIALPSFLGHKIEYVETHHVVTDTVSDVKEALTASSLLSQLTNFNLFHGEKNVTEEFDDFSTLEEVFGAPGKFDLRLTERAYSLKDVYDHLLKFRETIGMNFFDHAARAYGVSAGGVKFNSLGFKEVKKHEEKKQEEQKKDETEDSAENETSDEEKAQIKAVVSQLVEPKEFDVVDFATTDSILARWNLPIKSLTLSQWSVPQHQKAKGDLLYLTLTTLESETYSITCHASGFFVNRLSNANFDPSLKVNEKGAYHREYIFHNLVASLSPKFLATIEANKDALAKGSEYAESYLVLSQSAVSYPWLVTEAALKDSTIPDSFRSQLPVISNGVDGADFVKDWNEEYQGIKEFSKDSFNERLLREKLLNKYIQEFTQISTTTAVEILRGNIVPLNPNEPKSDHIFLRNNIFYSFGVNATGAHDETGGDEAARYCFGKDLAAVKLLNRLDVPGVSNLLTCIVDFLGERVVCQAPVPGVFSDQVDENGNLIDKIVQGYSHENNVIHTSEDFNEALKPIGEAFHLKPHTVELASGASTDKELALSKDAKCIVGTDHRKYIIDLYRTTPLDIEFLDEHYDASETSYPHKEASLRHDAVEEWYKRKAAAMFTVETERLEKEGKLKDGEEKPLIALPVDQIVLNPDAFTGVEELKDDQEDVREVSNFIKKQLVPELLDDIMKNLVPFDGAHLTAFMHRAGINMRYLGYIVKQALSRIEAFEKETEATVRDNEAAIKQKAEEEKTKLGEEKEKDEKTEKEETTEDEKKQSSAKLVPVKANMTALTELAIQEMIARGAKHVIRKLGKTVPFLLKPHFVVHFHNCLFGRKVNGSPTIEIDALLKPLFSKEETAFADMKPEDVINAIEKEVFLRFRYSLAPDWPENIKPFSLLREIAMKVGIQWKARSYHFTKEEFDANETSQEVVEQVSEPKGKKKGKGKKNHQKPAEVSPPPKRTTVFIVDDIVDIVPIVKDASYRCSMVDEVYETAKSHLSKGDVEVGTTLMTELISFYQQIYGTVNTEAASLYSTLAQFYAERGMTTEASIVARKAIILNERIFGPDSYETINAYIKASFFDSLNKDQSGAFALNSRALQLWTDVYGPNHPNCVSTLTNFAAILQDMKLHKEANKLFAKSLETSEKLNGEVSDITALIRHRYAVSLVQLGNYKGAQEQFAKAGEVFNKVVGPEDVFSKECSNFVTQIKTYIAYNEHQAAEQRKNQKGKIAAKLNASVASKPAQKLAGKNGKKSLPVSDPAIASKSVEEILQFIEGKSSSSEKKKNKKKN</sequence>
<dbReference type="InterPro" id="IPR033646">
    <property type="entry name" value="CLU-central"/>
</dbReference>
<feature type="domain" description="Clu" evidence="3">
    <location>
        <begin position="335"/>
        <end position="585"/>
    </location>
</feature>
<dbReference type="InterPro" id="IPR025697">
    <property type="entry name" value="CLU_dom"/>
</dbReference>
<dbReference type="PANTHER" id="PTHR12601">
    <property type="entry name" value="EUKARYOTIC TRANSLATION INITIATION FACTOR 3 SUBUNIT EIF-3"/>
    <property type="match status" value="1"/>
</dbReference>
<dbReference type="InterPro" id="IPR011990">
    <property type="entry name" value="TPR-like_helical_dom_sf"/>
</dbReference>
<dbReference type="SUPFAM" id="SSF48452">
    <property type="entry name" value="TPR-like"/>
    <property type="match status" value="1"/>
</dbReference>
<dbReference type="VEuPathDB" id="FungiDB:QG37_03876"/>
<accession>A0A0L0NYS7</accession>
<dbReference type="EMBL" id="LGST01000025">
    <property type="protein sequence ID" value="KND99331.1"/>
    <property type="molecule type" value="Genomic_DNA"/>
</dbReference>
<feature type="compositionally biased region" description="Basic and acidic residues" evidence="2">
    <location>
        <begin position="736"/>
        <end position="776"/>
    </location>
</feature>
<feature type="region of interest" description="Disordered" evidence="2">
    <location>
        <begin position="736"/>
        <end position="779"/>
    </location>
</feature>